<proteinExistence type="predicted"/>
<dbReference type="PANTHER" id="PTHR17985:SF8">
    <property type="entry name" value="TRANSPORT AND GOLGI ORGANIZATION PROTEIN 2 HOMOLOG"/>
    <property type="match status" value="1"/>
</dbReference>
<organism evidence="1 2">
    <name type="scientific">Limulus polyphemus</name>
    <name type="common">Atlantic horseshoe crab</name>
    <dbReference type="NCBI Taxonomy" id="6850"/>
    <lineage>
        <taxon>Eukaryota</taxon>
        <taxon>Metazoa</taxon>
        <taxon>Ecdysozoa</taxon>
        <taxon>Arthropoda</taxon>
        <taxon>Chelicerata</taxon>
        <taxon>Merostomata</taxon>
        <taxon>Xiphosura</taxon>
        <taxon>Limulidae</taxon>
        <taxon>Limulus</taxon>
    </lineage>
</organism>
<keyword evidence="1" id="KW-1185">Reference proteome</keyword>
<dbReference type="InterPro" id="IPR008551">
    <property type="entry name" value="TANGO2"/>
</dbReference>
<dbReference type="Pfam" id="PF05742">
    <property type="entry name" value="TANGO2"/>
    <property type="match status" value="1"/>
</dbReference>
<accession>A0ABM1BVP5</accession>
<evidence type="ECO:0000313" key="1">
    <source>
        <dbReference type="Proteomes" id="UP000694941"/>
    </source>
</evidence>
<sequence length="121" mass="14148">MSKPWQKVIEGKKKFQEVIQNHPSTATKQSLMNDLIAAVSDRKQYPVQEAMRIQCDYFYPENHLEKLSSMFVEKSDIGYGTRTHSVVLVDGTGQVDFYERTMKDPLNNKDWVETHFTFQIE</sequence>
<dbReference type="Proteomes" id="UP000694941">
    <property type="component" value="Unplaced"/>
</dbReference>
<dbReference type="PANTHER" id="PTHR17985">
    <property type="entry name" value="SER/THR-RICH PROTEIN T10 IN DGCR REGION"/>
    <property type="match status" value="1"/>
</dbReference>
<reference evidence="2" key="1">
    <citation type="submission" date="2025-08" db="UniProtKB">
        <authorList>
            <consortium name="RefSeq"/>
        </authorList>
    </citation>
    <scope>IDENTIFICATION</scope>
    <source>
        <tissue evidence="2">Muscle</tissue>
    </source>
</reference>
<name>A0ABM1BVP5_LIMPO</name>
<evidence type="ECO:0000313" key="2">
    <source>
        <dbReference type="RefSeq" id="XP_013789584.1"/>
    </source>
</evidence>
<dbReference type="RefSeq" id="XP_013789584.1">
    <property type="nucleotide sequence ID" value="XM_013934130.2"/>
</dbReference>
<gene>
    <name evidence="2" type="primary">LOC106473449</name>
</gene>
<dbReference type="GeneID" id="106473449"/>
<protein>
    <submittedName>
        <fullName evidence="2">Transport and Golgi organization protein 2-like</fullName>
    </submittedName>
</protein>